<feature type="transmembrane region" description="Helical" evidence="2">
    <location>
        <begin position="116"/>
        <end position="137"/>
    </location>
</feature>
<evidence type="ECO:0000259" key="3">
    <source>
        <dbReference type="PROSITE" id="PS50850"/>
    </source>
</evidence>
<dbReference type="Pfam" id="PF07690">
    <property type="entry name" value="MFS_1"/>
    <property type="match status" value="1"/>
</dbReference>
<reference evidence="4" key="1">
    <citation type="submission" date="2015-10" db="EMBL/GenBank/DDBJ databases">
        <authorList>
            <person name="Gilbert D.G."/>
        </authorList>
    </citation>
    <scope>NUCLEOTIDE SEQUENCE</scope>
</reference>
<name>A0A170PSP0_9ZZZZ</name>
<feature type="domain" description="Major facilitator superfamily (MFS) profile" evidence="3">
    <location>
        <begin position="1"/>
        <end position="365"/>
    </location>
</feature>
<proteinExistence type="predicted"/>
<feature type="transmembrane region" description="Helical" evidence="2">
    <location>
        <begin position="53"/>
        <end position="73"/>
    </location>
</feature>
<dbReference type="EMBL" id="CZRL01000135">
    <property type="protein sequence ID" value="CUS55342.1"/>
    <property type="molecule type" value="Genomic_DNA"/>
</dbReference>
<dbReference type="InterPro" id="IPR050327">
    <property type="entry name" value="Proton-linked_MCT"/>
</dbReference>
<dbReference type="AlphaFoldDB" id="A0A170PSP0"/>
<keyword evidence="2" id="KW-0812">Transmembrane</keyword>
<dbReference type="PROSITE" id="PS50850">
    <property type="entry name" value="MFS"/>
    <property type="match status" value="1"/>
</dbReference>
<feature type="transmembrane region" description="Helical" evidence="2">
    <location>
        <begin position="183"/>
        <end position="202"/>
    </location>
</feature>
<dbReference type="PANTHER" id="PTHR11360:SF284">
    <property type="entry name" value="EG:103B4.3 PROTEIN-RELATED"/>
    <property type="match status" value="1"/>
</dbReference>
<dbReference type="GO" id="GO:0022857">
    <property type="term" value="F:transmembrane transporter activity"/>
    <property type="evidence" value="ECO:0007669"/>
    <property type="project" value="InterPro"/>
</dbReference>
<feature type="transmembrane region" description="Helical" evidence="2">
    <location>
        <begin position="28"/>
        <end position="47"/>
    </location>
</feature>
<feature type="transmembrane region" description="Helical" evidence="2">
    <location>
        <begin position="340"/>
        <end position="359"/>
    </location>
</feature>
<dbReference type="InterPro" id="IPR036259">
    <property type="entry name" value="MFS_trans_sf"/>
</dbReference>
<protein>
    <submittedName>
        <fullName evidence="4">Transporter, putative</fullName>
    </submittedName>
</protein>
<keyword evidence="2" id="KW-0472">Membrane</keyword>
<evidence type="ECO:0000256" key="1">
    <source>
        <dbReference type="SAM" id="MobiDB-lite"/>
    </source>
</evidence>
<evidence type="ECO:0000256" key="2">
    <source>
        <dbReference type="SAM" id="Phobius"/>
    </source>
</evidence>
<feature type="transmembrane region" description="Helical" evidence="2">
    <location>
        <begin position="247"/>
        <end position="263"/>
    </location>
</feature>
<organism evidence="4">
    <name type="scientific">hydrothermal vent metagenome</name>
    <dbReference type="NCBI Taxonomy" id="652676"/>
    <lineage>
        <taxon>unclassified sequences</taxon>
        <taxon>metagenomes</taxon>
        <taxon>ecological metagenomes</taxon>
    </lineage>
</organism>
<dbReference type="InterPro" id="IPR011701">
    <property type="entry name" value="MFS"/>
</dbReference>
<sequence>MLSLHLLSYGLFAPIVGHLADRWKPKRLMLMGVTIIGAAAALCSLGSELWHFYLLFGMMTPVGLACCGSPVMNPTIANWFEDRRALALGLAQLGGGLSYVYVVLVEYTIELLDWRLAYILMGVTVIAVLLPLVLAFYQFHPAHKGTLPFRSRSTRQRPQNRPGHGQSERPNWTLRKALASYRLWLLVISNMCFWGSGCYLVLAHQIKFAMDMGYSGILATSVFAIFGISMVIGQVSSAVSDIVGRELTVLVSTVLVVFAIALLSSVTDNTSPWRLYVYAITFGFGAGLYSPTIFIGAADIFHGRHFGTINGIILAGLGFGGAIGPSLGGYLHDIFGNYRYAFFFAMASFTIAGISFIAASPRHYRQRH</sequence>
<dbReference type="Gene3D" id="1.20.1250.20">
    <property type="entry name" value="MFS general substrate transporter like domains"/>
    <property type="match status" value="1"/>
</dbReference>
<feature type="transmembrane region" description="Helical" evidence="2">
    <location>
        <begin position="275"/>
        <end position="297"/>
    </location>
</feature>
<dbReference type="PANTHER" id="PTHR11360">
    <property type="entry name" value="MONOCARBOXYLATE TRANSPORTER"/>
    <property type="match status" value="1"/>
</dbReference>
<evidence type="ECO:0000313" key="4">
    <source>
        <dbReference type="EMBL" id="CUS55342.1"/>
    </source>
</evidence>
<feature type="transmembrane region" description="Helical" evidence="2">
    <location>
        <begin position="214"/>
        <end position="235"/>
    </location>
</feature>
<dbReference type="SUPFAM" id="SSF103473">
    <property type="entry name" value="MFS general substrate transporter"/>
    <property type="match status" value="1"/>
</dbReference>
<keyword evidence="2" id="KW-1133">Transmembrane helix</keyword>
<feature type="region of interest" description="Disordered" evidence="1">
    <location>
        <begin position="148"/>
        <end position="169"/>
    </location>
</feature>
<gene>
    <name evidence="4" type="ORF">MGWOODY_XGa1566</name>
</gene>
<dbReference type="InterPro" id="IPR020846">
    <property type="entry name" value="MFS_dom"/>
</dbReference>
<feature type="transmembrane region" description="Helical" evidence="2">
    <location>
        <begin position="309"/>
        <end position="328"/>
    </location>
</feature>
<feature type="transmembrane region" description="Helical" evidence="2">
    <location>
        <begin position="85"/>
        <end position="104"/>
    </location>
</feature>
<accession>A0A170PSP0</accession>